<keyword evidence="2" id="KW-0862">Zinc</keyword>
<keyword evidence="4" id="KW-0238">DNA-binding</keyword>
<keyword evidence="6" id="KW-0539">Nucleus</keyword>
<dbReference type="Pfam" id="PF11951">
    <property type="entry name" value="Fungal_trans_2"/>
    <property type="match status" value="1"/>
</dbReference>
<evidence type="ECO:0000256" key="5">
    <source>
        <dbReference type="ARBA" id="ARBA00023163"/>
    </source>
</evidence>
<dbReference type="PANTHER" id="PTHR37534">
    <property type="entry name" value="TRANSCRIPTIONAL ACTIVATOR PROTEIN UGA3"/>
    <property type="match status" value="1"/>
</dbReference>
<keyword evidence="5" id="KW-0804">Transcription</keyword>
<dbReference type="InterPro" id="IPR021858">
    <property type="entry name" value="Fun_TF"/>
</dbReference>
<dbReference type="EMBL" id="JAWRVE010000014">
    <property type="protein sequence ID" value="KAL1877407.1"/>
    <property type="molecule type" value="Genomic_DNA"/>
</dbReference>
<accession>A0ABR3XPF6</accession>
<name>A0ABR3XPF6_9PEZI</name>
<dbReference type="PANTHER" id="PTHR37534:SF11">
    <property type="entry name" value="ZN(II)2CYS6 TRANSCRIPTION FACTOR (EUROFUNG)"/>
    <property type="match status" value="1"/>
</dbReference>
<organism evidence="7 8">
    <name type="scientific">Diaporthe australafricana</name>
    <dbReference type="NCBI Taxonomy" id="127596"/>
    <lineage>
        <taxon>Eukaryota</taxon>
        <taxon>Fungi</taxon>
        <taxon>Dikarya</taxon>
        <taxon>Ascomycota</taxon>
        <taxon>Pezizomycotina</taxon>
        <taxon>Sordariomycetes</taxon>
        <taxon>Sordariomycetidae</taxon>
        <taxon>Diaporthales</taxon>
        <taxon>Diaporthaceae</taxon>
        <taxon>Diaporthe</taxon>
    </lineage>
</organism>
<evidence type="ECO:0000256" key="1">
    <source>
        <dbReference type="ARBA" id="ARBA00004123"/>
    </source>
</evidence>
<comment type="subcellular location">
    <subcellularLocation>
        <location evidence="1">Nucleus</location>
    </subcellularLocation>
</comment>
<comment type="caution">
    <text evidence="7">The sequence shown here is derived from an EMBL/GenBank/DDBJ whole genome shotgun (WGS) entry which is preliminary data.</text>
</comment>
<keyword evidence="3" id="KW-0805">Transcription regulation</keyword>
<gene>
    <name evidence="7" type="ORF">Daus18300_002391</name>
</gene>
<evidence type="ECO:0000313" key="8">
    <source>
        <dbReference type="Proteomes" id="UP001583177"/>
    </source>
</evidence>
<evidence type="ECO:0000256" key="2">
    <source>
        <dbReference type="ARBA" id="ARBA00022833"/>
    </source>
</evidence>
<evidence type="ECO:0000256" key="4">
    <source>
        <dbReference type="ARBA" id="ARBA00023125"/>
    </source>
</evidence>
<reference evidence="7 8" key="1">
    <citation type="journal article" date="2024" name="IMA Fungus">
        <title>IMA Genome - F19 : A genome assembly and annotation guide to empower mycologists, including annotated draft genome sequences of Ceratocystis pirilliformis, Diaporthe australafricana, Fusarium ophioides, Paecilomyces lecythidis, and Sporothrix stenoceras.</title>
        <authorList>
            <person name="Aylward J."/>
            <person name="Wilson A.M."/>
            <person name="Visagie C.M."/>
            <person name="Spraker J."/>
            <person name="Barnes I."/>
            <person name="Buitendag C."/>
            <person name="Ceriani C."/>
            <person name="Del Mar Angel L."/>
            <person name="du Plessis D."/>
            <person name="Fuchs T."/>
            <person name="Gasser K."/>
            <person name="Kramer D."/>
            <person name="Li W."/>
            <person name="Munsamy K."/>
            <person name="Piso A."/>
            <person name="Price J.L."/>
            <person name="Sonnekus B."/>
            <person name="Thomas C."/>
            <person name="van der Nest A."/>
            <person name="van Dijk A."/>
            <person name="van Heerden A."/>
            <person name="van Vuuren N."/>
            <person name="Yilmaz N."/>
            <person name="Duong T.A."/>
            <person name="van der Merwe N.A."/>
            <person name="Wingfield M.J."/>
            <person name="Wingfield B.D."/>
        </authorList>
    </citation>
    <scope>NUCLEOTIDE SEQUENCE [LARGE SCALE GENOMIC DNA]</scope>
    <source>
        <strain evidence="7 8">CMW 18300</strain>
    </source>
</reference>
<proteinExistence type="predicted"/>
<evidence type="ECO:0000256" key="3">
    <source>
        <dbReference type="ARBA" id="ARBA00023015"/>
    </source>
</evidence>
<evidence type="ECO:0000313" key="7">
    <source>
        <dbReference type="EMBL" id="KAL1877407.1"/>
    </source>
</evidence>
<sequence length="554" mass="60734">MVAPRRADGHLGLSFGQAPGIFPPLAHLPTMLIEHWFRYVCPMWSAFDSDINFNRQLARSTWTVSGAVFYAMQAMSAACLVDSMPALIGTLPTLRTQATTAIKQIIADQGSISLAPKITADLVFAVFALGTSSSWGSPAPMELPWLQVARKLLPAWEVGRSQRDGALRAYFCQALTYWEMLLTISGLGSMPDKITMRQQRHQNRLRQALFLPDGPSDVAVEGPIMFDPRHNVLGTRPNSRCGVSNEVIDTFGQILALCRSARRQQQAQRNHDLTMVGTTIALCDIAVAHELQRELLALDFGTLVSIEEAQGFHVQTQDDKTPIFHLVLTAEAYRQAGLLQLHLTFVDLPKMPFNGHYDIDPNESLFKSKAVGCVVDEPSRDEFLHALSLHLLATLDRIPVESGSSSMHSVLYLSAAAGLKFDTSSGPQDGAQTTSASAADSLFEQSATNDPFGLSMDLGSFDDILLPQTHPDCIFDYPAESASTDPHPSWTIARARQFVLTRLSGLQQSVPQRARDGTLQLVNALWVEYDAALPGCPSVHWLDLVATGARTVLW</sequence>
<protein>
    <submittedName>
        <fullName evidence="7">Uncharacterized protein</fullName>
    </submittedName>
</protein>
<dbReference type="Proteomes" id="UP001583177">
    <property type="component" value="Unassembled WGS sequence"/>
</dbReference>
<evidence type="ECO:0000256" key="6">
    <source>
        <dbReference type="ARBA" id="ARBA00023242"/>
    </source>
</evidence>
<keyword evidence="8" id="KW-1185">Reference proteome</keyword>